<dbReference type="Proteomes" id="UP000249091">
    <property type="component" value="Chromosome 1"/>
</dbReference>
<feature type="compositionally biased region" description="Low complexity" evidence="1">
    <location>
        <begin position="321"/>
        <end position="345"/>
    </location>
</feature>
<dbReference type="STRING" id="1219011.GCA_001895045_02942"/>
<dbReference type="InterPro" id="IPR013325">
    <property type="entry name" value="RNA_pol_sigma_r2"/>
</dbReference>
<protein>
    <submittedName>
        <fullName evidence="3">Uncharacterized protein</fullName>
    </submittedName>
</protein>
<organism evidence="3 4">
    <name type="scientific">Rhodococcus coprophilus</name>
    <dbReference type="NCBI Taxonomy" id="38310"/>
    <lineage>
        <taxon>Bacteria</taxon>
        <taxon>Bacillati</taxon>
        <taxon>Actinomycetota</taxon>
        <taxon>Actinomycetes</taxon>
        <taxon>Mycobacteriales</taxon>
        <taxon>Nocardiaceae</taxon>
        <taxon>Rhodococcus</taxon>
    </lineage>
</organism>
<feature type="compositionally biased region" description="Low complexity" evidence="1">
    <location>
        <begin position="373"/>
        <end position="395"/>
    </location>
</feature>
<evidence type="ECO:0000313" key="3">
    <source>
        <dbReference type="EMBL" id="SQI31010.1"/>
    </source>
</evidence>
<evidence type="ECO:0000256" key="1">
    <source>
        <dbReference type="SAM" id="MobiDB-lite"/>
    </source>
</evidence>
<feature type="transmembrane region" description="Helical" evidence="2">
    <location>
        <begin position="230"/>
        <end position="249"/>
    </location>
</feature>
<accession>A0A2X4UDN0</accession>
<dbReference type="AlphaFoldDB" id="A0A2X4UDN0"/>
<keyword evidence="4" id="KW-1185">Reference proteome</keyword>
<name>A0A2X4UDN0_9NOCA</name>
<gene>
    <name evidence="3" type="ORF">NCTC10994_01849</name>
</gene>
<evidence type="ECO:0000313" key="4">
    <source>
        <dbReference type="Proteomes" id="UP000249091"/>
    </source>
</evidence>
<dbReference type="Gene3D" id="1.10.1740.10">
    <property type="match status" value="1"/>
</dbReference>
<dbReference type="KEGG" id="rcr:NCTC10994_01849"/>
<feature type="compositionally biased region" description="Low complexity" evidence="1">
    <location>
        <begin position="263"/>
        <end position="301"/>
    </location>
</feature>
<dbReference type="EMBL" id="LS483468">
    <property type="protein sequence ID" value="SQI31010.1"/>
    <property type="molecule type" value="Genomic_DNA"/>
</dbReference>
<dbReference type="RefSeq" id="WP_072701797.1">
    <property type="nucleotide sequence ID" value="NZ_JAFBBL010000001.1"/>
</dbReference>
<keyword evidence="2" id="KW-0812">Transmembrane</keyword>
<dbReference type="GO" id="GO:0003700">
    <property type="term" value="F:DNA-binding transcription factor activity"/>
    <property type="evidence" value="ECO:0007669"/>
    <property type="project" value="InterPro"/>
</dbReference>
<feature type="region of interest" description="Disordered" evidence="1">
    <location>
        <begin position="251"/>
        <end position="395"/>
    </location>
</feature>
<evidence type="ECO:0000256" key="2">
    <source>
        <dbReference type="SAM" id="Phobius"/>
    </source>
</evidence>
<reference evidence="3 4" key="1">
    <citation type="submission" date="2018-06" db="EMBL/GenBank/DDBJ databases">
        <authorList>
            <consortium name="Pathogen Informatics"/>
            <person name="Doyle S."/>
        </authorList>
    </citation>
    <scope>NUCLEOTIDE SEQUENCE [LARGE SCALE GENOMIC DNA]</scope>
    <source>
        <strain evidence="3 4">NCTC10994</strain>
    </source>
</reference>
<dbReference type="GO" id="GO:0006352">
    <property type="term" value="P:DNA-templated transcription initiation"/>
    <property type="evidence" value="ECO:0007669"/>
    <property type="project" value="InterPro"/>
</dbReference>
<keyword evidence="2" id="KW-0472">Membrane</keyword>
<proteinExistence type="predicted"/>
<dbReference type="SUPFAM" id="SSF88946">
    <property type="entry name" value="Sigma2 domain of RNA polymerase sigma factors"/>
    <property type="match status" value="1"/>
</dbReference>
<keyword evidence="2" id="KW-1133">Transmembrane helix</keyword>
<sequence length="395" mass="41681">MAYRNGSNDREVGEALRQGDPAATRRLYDLYAPGLFAYACGFVDVSTASDVVYDSVWIAARRIDALRDLGLLRAWVYAIVRSECARPGRATGSVGFVPATDPAAPPLRPEVYAVREAVGNLGATEREVLELAVRHHFTAQDIDAILGSVAGDGRSFARAQEAVDLAVPTVPNATGLFASLPPVPLPPRLRDRVFSAEPLATELADMGRRIEPLNRNGFPTVRRSRGKRSAIVVAAMAAVLATAVIAVAAQPGPDSADPPVPPSSASRPVTLPQSPAAAVTVTPTSETTTSETTNPPTTTEPSPEPMTPVAETTVPLFDPIPTLSSSSPSTSTSTSSPPAVSSTSTTDERTRYPRRTRPTDDSREEEKERDQSPTTAVPTPTRTAPPTTTARAAAP</sequence>
<feature type="compositionally biased region" description="Basic and acidic residues" evidence="1">
    <location>
        <begin position="346"/>
        <end position="371"/>
    </location>
</feature>